<evidence type="ECO:0000256" key="7">
    <source>
        <dbReference type="ARBA" id="ARBA00022840"/>
    </source>
</evidence>
<dbReference type="InterPro" id="IPR051138">
    <property type="entry name" value="PIM_Ser/Thr_kinase"/>
</dbReference>
<evidence type="ECO:0000313" key="12">
    <source>
        <dbReference type="Proteomes" id="UP000261600"/>
    </source>
</evidence>
<evidence type="ECO:0000259" key="10">
    <source>
        <dbReference type="PROSITE" id="PS50011"/>
    </source>
</evidence>
<dbReference type="SUPFAM" id="SSF56112">
    <property type="entry name" value="Protein kinase-like (PK-like)"/>
    <property type="match status" value="1"/>
</dbReference>
<evidence type="ECO:0000256" key="2">
    <source>
        <dbReference type="ARBA" id="ARBA00012513"/>
    </source>
</evidence>
<dbReference type="SMART" id="SM00220">
    <property type="entry name" value="S_TKc"/>
    <property type="match status" value="1"/>
</dbReference>
<dbReference type="Ensembl" id="ENSMALT00000006373.1">
    <property type="protein sequence ID" value="ENSMALP00000006238.1"/>
    <property type="gene ID" value="ENSMALG00000004460.1"/>
</dbReference>
<dbReference type="InterPro" id="IPR011009">
    <property type="entry name" value="Kinase-like_dom_sf"/>
</dbReference>
<keyword evidence="3" id="KW-0723">Serine/threonine-protein kinase</keyword>
<reference evidence="11" key="1">
    <citation type="submission" date="2025-08" db="UniProtKB">
        <authorList>
            <consortium name="Ensembl"/>
        </authorList>
    </citation>
    <scope>IDENTIFICATION</scope>
</reference>
<protein>
    <recommendedName>
        <fullName evidence="2">non-specific serine/threonine protein kinase</fullName>
        <ecNumber evidence="2">2.7.11.1</ecNumber>
    </recommendedName>
</protein>
<dbReference type="GO" id="GO:0005737">
    <property type="term" value="C:cytoplasm"/>
    <property type="evidence" value="ECO:0007669"/>
    <property type="project" value="TreeGrafter"/>
</dbReference>
<dbReference type="PROSITE" id="PS50011">
    <property type="entry name" value="PROTEIN_KINASE_DOM"/>
    <property type="match status" value="1"/>
</dbReference>
<dbReference type="GO" id="GO:0043066">
    <property type="term" value="P:negative regulation of apoptotic process"/>
    <property type="evidence" value="ECO:0007669"/>
    <property type="project" value="TreeGrafter"/>
</dbReference>
<keyword evidence="6" id="KW-0418">Kinase</keyword>
<dbReference type="PANTHER" id="PTHR22984">
    <property type="entry name" value="SERINE/THREONINE-PROTEIN KINASE PIM"/>
    <property type="match status" value="1"/>
</dbReference>
<dbReference type="GO" id="GO:0005524">
    <property type="term" value="F:ATP binding"/>
    <property type="evidence" value="ECO:0007669"/>
    <property type="project" value="UniProtKB-KW"/>
</dbReference>
<dbReference type="PANTHER" id="PTHR22984:SF11">
    <property type="entry name" value="AURORA KINASE-RELATED"/>
    <property type="match status" value="1"/>
</dbReference>
<evidence type="ECO:0000256" key="4">
    <source>
        <dbReference type="ARBA" id="ARBA00022679"/>
    </source>
</evidence>
<evidence type="ECO:0000313" key="11">
    <source>
        <dbReference type="Ensembl" id="ENSMALP00000006238.1"/>
    </source>
</evidence>
<keyword evidence="5" id="KW-0547">Nucleotide-binding</keyword>
<dbReference type="Gene3D" id="3.30.200.20">
    <property type="entry name" value="Phosphorylase Kinase, domain 1"/>
    <property type="match status" value="1"/>
</dbReference>
<keyword evidence="4" id="KW-0808">Transferase</keyword>
<dbReference type="Gene3D" id="1.10.510.10">
    <property type="entry name" value="Transferase(Phosphotransferase) domain 1"/>
    <property type="match status" value="1"/>
</dbReference>
<evidence type="ECO:0000256" key="8">
    <source>
        <dbReference type="ARBA" id="ARBA00047899"/>
    </source>
</evidence>
<dbReference type="AlphaFoldDB" id="A0A3Q3IMT1"/>
<dbReference type="Pfam" id="PF00069">
    <property type="entry name" value="Pkinase"/>
    <property type="match status" value="1"/>
</dbReference>
<sequence length="265" mass="30739">MYKHRIKCSNLYIHTYIYNFYFETNPLGERSHGSVYTHYRRVDRFCMAIKHIPRDNIICKGITQNRRTLHFEAVMRKVASGAAGSVVKFSAICLLDYYDLELGLILVLEFPLPSVDLCKYIDDKGESLQEEVRLIFKQNVFHRDIEVENILIETTSNVPFLMLIDLWLCYFTTKTSSYMIVHSTSAHIPTEWYRCCSSRASFITWWQLGMILYDIQAPTSSFSSLVYTWWLGSKPAGCTTVKSRFSACQSLPSRQISIVILRCKA</sequence>
<evidence type="ECO:0000256" key="1">
    <source>
        <dbReference type="ARBA" id="ARBA00005505"/>
    </source>
</evidence>
<comment type="catalytic activity">
    <reaction evidence="8">
        <text>L-threonyl-[protein] + ATP = O-phospho-L-threonyl-[protein] + ADP + H(+)</text>
        <dbReference type="Rhea" id="RHEA:46608"/>
        <dbReference type="Rhea" id="RHEA-COMP:11060"/>
        <dbReference type="Rhea" id="RHEA-COMP:11605"/>
        <dbReference type="ChEBI" id="CHEBI:15378"/>
        <dbReference type="ChEBI" id="CHEBI:30013"/>
        <dbReference type="ChEBI" id="CHEBI:30616"/>
        <dbReference type="ChEBI" id="CHEBI:61977"/>
        <dbReference type="ChEBI" id="CHEBI:456216"/>
        <dbReference type="EC" id="2.7.11.1"/>
    </reaction>
</comment>
<keyword evidence="7" id="KW-0067">ATP-binding</keyword>
<dbReference type="GO" id="GO:0007346">
    <property type="term" value="P:regulation of mitotic cell cycle"/>
    <property type="evidence" value="ECO:0007669"/>
    <property type="project" value="TreeGrafter"/>
</dbReference>
<evidence type="ECO:0000256" key="3">
    <source>
        <dbReference type="ARBA" id="ARBA00022527"/>
    </source>
</evidence>
<accession>A0A3Q3IMT1</accession>
<dbReference type="EC" id="2.7.11.1" evidence="2"/>
<dbReference type="Proteomes" id="UP000261600">
    <property type="component" value="Unplaced"/>
</dbReference>
<comment type="similarity">
    <text evidence="1">Belongs to the protein kinase superfamily. CAMK Ser/Thr protein kinase family. PIM subfamily.</text>
</comment>
<organism evidence="11 12">
    <name type="scientific">Monopterus albus</name>
    <name type="common">Swamp eel</name>
    <dbReference type="NCBI Taxonomy" id="43700"/>
    <lineage>
        <taxon>Eukaryota</taxon>
        <taxon>Metazoa</taxon>
        <taxon>Chordata</taxon>
        <taxon>Craniata</taxon>
        <taxon>Vertebrata</taxon>
        <taxon>Euteleostomi</taxon>
        <taxon>Actinopterygii</taxon>
        <taxon>Neopterygii</taxon>
        <taxon>Teleostei</taxon>
        <taxon>Neoteleostei</taxon>
        <taxon>Acanthomorphata</taxon>
        <taxon>Anabantaria</taxon>
        <taxon>Synbranchiformes</taxon>
        <taxon>Synbranchidae</taxon>
        <taxon>Monopterus</taxon>
    </lineage>
</organism>
<proteinExistence type="inferred from homology"/>
<name>A0A3Q3IMT1_MONAL</name>
<reference evidence="11" key="2">
    <citation type="submission" date="2025-09" db="UniProtKB">
        <authorList>
            <consortium name="Ensembl"/>
        </authorList>
    </citation>
    <scope>IDENTIFICATION</scope>
</reference>
<comment type="catalytic activity">
    <reaction evidence="9">
        <text>L-seryl-[protein] + ATP = O-phospho-L-seryl-[protein] + ADP + H(+)</text>
        <dbReference type="Rhea" id="RHEA:17989"/>
        <dbReference type="Rhea" id="RHEA-COMP:9863"/>
        <dbReference type="Rhea" id="RHEA-COMP:11604"/>
        <dbReference type="ChEBI" id="CHEBI:15378"/>
        <dbReference type="ChEBI" id="CHEBI:29999"/>
        <dbReference type="ChEBI" id="CHEBI:30616"/>
        <dbReference type="ChEBI" id="CHEBI:83421"/>
        <dbReference type="ChEBI" id="CHEBI:456216"/>
        <dbReference type="EC" id="2.7.11.1"/>
    </reaction>
</comment>
<dbReference type="InterPro" id="IPR000719">
    <property type="entry name" value="Prot_kinase_dom"/>
</dbReference>
<dbReference type="GO" id="GO:0004674">
    <property type="term" value="F:protein serine/threonine kinase activity"/>
    <property type="evidence" value="ECO:0007669"/>
    <property type="project" value="UniProtKB-KW"/>
</dbReference>
<keyword evidence="12" id="KW-1185">Reference proteome</keyword>
<feature type="domain" description="Protein kinase" evidence="10">
    <location>
        <begin position="21"/>
        <end position="265"/>
    </location>
</feature>
<evidence type="ECO:0000256" key="5">
    <source>
        <dbReference type="ARBA" id="ARBA00022741"/>
    </source>
</evidence>
<evidence type="ECO:0000256" key="6">
    <source>
        <dbReference type="ARBA" id="ARBA00022777"/>
    </source>
</evidence>
<evidence type="ECO:0000256" key="9">
    <source>
        <dbReference type="ARBA" id="ARBA00048679"/>
    </source>
</evidence>